<organism evidence="12 13">
    <name type="scientific">Saccharibacillus kuerlensis</name>
    <dbReference type="NCBI Taxonomy" id="459527"/>
    <lineage>
        <taxon>Bacteria</taxon>
        <taxon>Bacillati</taxon>
        <taxon>Bacillota</taxon>
        <taxon>Bacilli</taxon>
        <taxon>Bacillales</taxon>
        <taxon>Paenibacillaceae</taxon>
        <taxon>Saccharibacillus</taxon>
    </lineage>
</organism>
<keyword evidence="9" id="KW-0739">Sodium transport</keyword>
<feature type="transmembrane region" description="Helical" evidence="10">
    <location>
        <begin position="55"/>
        <end position="72"/>
    </location>
</feature>
<keyword evidence="7" id="KW-0406">Ion transport</keyword>
<dbReference type="Pfam" id="PF00999">
    <property type="entry name" value="Na_H_Exchanger"/>
    <property type="match status" value="1"/>
</dbReference>
<evidence type="ECO:0000256" key="9">
    <source>
        <dbReference type="ARBA" id="ARBA00023201"/>
    </source>
</evidence>
<evidence type="ECO:0000313" key="12">
    <source>
        <dbReference type="EMBL" id="GGN98886.1"/>
    </source>
</evidence>
<feature type="transmembrane region" description="Helical" evidence="10">
    <location>
        <begin position="231"/>
        <end position="252"/>
    </location>
</feature>
<evidence type="ECO:0000256" key="1">
    <source>
        <dbReference type="ARBA" id="ARBA00004651"/>
    </source>
</evidence>
<dbReference type="InterPro" id="IPR018422">
    <property type="entry name" value="Cation/H_exchanger_CPA1"/>
</dbReference>
<keyword evidence="4 10" id="KW-0812">Transmembrane</keyword>
<evidence type="ECO:0000313" key="13">
    <source>
        <dbReference type="Proteomes" id="UP000606653"/>
    </source>
</evidence>
<keyword evidence="8 10" id="KW-0472">Membrane</keyword>
<evidence type="ECO:0000256" key="5">
    <source>
        <dbReference type="ARBA" id="ARBA00022989"/>
    </source>
</evidence>
<feature type="transmembrane region" description="Helical" evidence="10">
    <location>
        <begin position="338"/>
        <end position="359"/>
    </location>
</feature>
<feature type="transmembrane region" description="Helical" evidence="10">
    <location>
        <begin position="188"/>
        <end position="211"/>
    </location>
</feature>
<evidence type="ECO:0000256" key="3">
    <source>
        <dbReference type="ARBA" id="ARBA00022475"/>
    </source>
</evidence>
<keyword evidence="6" id="KW-0915">Sodium</keyword>
<comment type="subcellular location">
    <subcellularLocation>
        <location evidence="1">Cell membrane</location>
        <topology evidence="1">Multi-pass membrane protein</topology>
    </subcellularLocation>
</comment>
<evidence type="ECO:0000256" key="2">
    <source>
        <dbReference type="ARBA" id="ARBA00022448"/>
    </source>
</evidence>
<evidence type="ECO:0000256" key="7">
    <source>
        <dbReference type="ARBA" id="ARBA00023065"/>
    </source>
</evidence>
<feature type="domain" description="Cation/H+ exchanger transmembrane" evidence="11">
    <location>
        <begin position="10"/>
        <end position="394"/>
    </location>
</feature>
<feature type="transmembrane region" description="Helical" evidence="10">
    <location>
        <begin position="29"/>
        <end position="49"/>
    </location>
</feature>
<name>A0ABQ2L0P7_9BACL</name>
<dbReference type="Proteomes" id="UP000606653">
    <property type="component" value="Unassembled WGS sequence"/>
</dbReference>
<comment type="caution">
    <text evidence="12">The sequence shown here is derived from an EMBL/GenBank/DDBJ whole genome shotgun (WGS) entry which is preliminary data.</text>
</comment>
<dbReference type="PANTHER" id="PTHR10110">
    <property type="entry name" value="SODIUM/HYDROGEN EXCHANGER"/>
    <property type="match status" value="1"/>
</dbReference>
<feature type="transmembrane region" description="Helical" evidence="10">
    <location>
        <begin position="84"/>
        <end position="106"/>
    </location>
</feature>
<evidence type="ECO:0000256" key="6">
    <source>
        <dbReference type="ARBA" id="ARBA00023053"/>
    </source>
</evidence>
<proteinExistence type="predicted"/>
<keyword evidence="5 10" id="KW-1133">Transmembrane helix</keyword>
<evidence type="ECO:0000256" key="10">
    <source>
        <dbReference type="SAM" id="Phobius"/>
    </source>
</evidence>
<feature type="transmembrane region" description="Helical" evidence="10">
    <location>
        <begin position="371"/>
        <end position="393"/>
    </location>
</feature>
<gene>
    <name evidence="12" type="ORF">GCM10010969_18490</name>
</gene>
<dbReference type="InterPro" id="IPR006153">
    <property type="entry name" value="Cation/H_exchanger_TM"/>
</dbReference>
<dbReference type="EMBL" id="BMLN01000004">
    <property type="protein sequence ID" value="GGN98886.1"/>
    <property type="molecule type" value="Genomic_DNA"/>
</dbReference>
<dbReference type="Gene3D" id="6.10.140.1330">
    <property type="match status" value="1"/>
</dbReference>
<dbReference type="PANTHER" id="PTHR10110:SF86">
    <property type="entry name" value="SODIUM_HYDROGEN EXCHANGER 7"/>
    <property type="match status" value="1"/>
</dbReference>
<reference evidence="13" key="1">
    <citation type="journal article" date="2019" name="Int. J. Syst. Evol. Microbiol.">
        <title>The Global Catalogue of Microorganisms (GCM) 10K type strain sequencing project: providing services to taxonomists for standard genome sequencing and annotation.</title>
        <authorList>
            <consortium name="The Broad Institute Genomics Platform"/>
            <consortium name="The Broad Institute Genome Sequencing Center for Infectious Disease"/>
            <person name="Wu L."/>
            <person name="Ma J."/>
        </authorList>
    </citation>
    <scope>NUCLEOTIDE SEQUENCE [LARGE SCALE GENOMIC DNA]</scope>
    <source>
        <strain evidence="13">CGMCC 1.6964</strain>
    </source>
</reference>
<evidence type="ECO:0000256" key="8">
    <source>
        <dbReference type="ARBA" id="ARBA00023136"/>
    </source>
</evidence>
<feature type="transmembrane region" description="Helical" evidence="10">
    <location>
        <begin position="156"/>
        <end position="176"/>
    </location>
</feature>
<protein>
    <submittedName>
        <fullName evidence="12">Sodium:proton antiporter</fullName>
    </submittedName>
</protein>
<keyword evidence="3" id="KW-1003">Cell membrane</keyword>
<feature type="transmembrane region" description="Helical" evidence="10">
    <location>
        <begin position="302"/>
        <end position="326"/>
    </location>
</feature>
<evidence type="ECO:0000256" key="4">
    <source>
        <dbReference type="ARBA" id="ARBA00022692"/>
    </source>
</evidence>
<feature type="transmembrane region" description="Helical" evidence="10">
    <location>
        <begin position="6"/>
        <end position="22"/>
    </location>
</feature>
<keyword evidence="13" id="KW-1185">Reference proteome</keyword>
<accession>A0ABQ2L0P7</accession>
<keyword evidence="2" id="KW-0813">Transport</keyword>
<evidence type="ECO:0000259" key="11">
    <source>
        <dbReference type="Pfam" id="PF00999"/>
    </source>
</evidence>
<sequence length="400" mass="43279">MQIAHQIVILLLIGYIVYTVDLKKKFFPVPVVLVIIGIVLSFIPYFSSLHISKEVIFNMFLPGILFTSAYAFPLKQLKQNIGMMAALSTVGLIISFILLGIGIYAVSGFFSASLSWAGAFVVAAILAPTDPVSITAIIKQSGGSEKIADVVEGESLINDGTSIVLFTVFLTMLVTGKDFSAGHFFSDFFLVTVKGLGIGLLLGWLLSWMIYYTSNKSYRVMVTIAAAYGGFYISEFVGGSGVLTTVAVGILLSQEFDKIPEKTELKRDLDGFWDIVKPSLLSVLFLWIGMEGANYLLSAHWGLAAAAFVLSLVVRLIMVGGLIGGVPAWRREFDRPGSAIALISWSGIKGSMSVALLLWLEADASGESEMLVPLAFIAVFLSLLVQSIGIYPLTRLLNKK</sequence>